<protein>
    <submittedName>
        <fullName evidence="5">WD40 repeat-like protein</fullName>
    </submittedName>
</protein>
<keyword evidence="6" id="KW-1185">Reference proteome</keyword>
<dbReference type="PROSITE" id="PS50294">
    <property type="entry name" value="WD_REPEATS_REGION"/>
    <property type="match status" value="1"/>
</dbReference>
<dbReference type="GeneID" id="30029716"/>
<dbReference type="Proteomes" id="UP000092555">
    <property type="component" value="Unassembled WGS sequence"/>
</dbReference>
<dbReference type="GO" id="GO:0005829">
    <property type="term" value="C:cytosol"/>
    <property type="evidence" value="ECO:0007669"/>
    <property type="project" value="EnsemblFungi"/>
</dbReference>
<feature type="compositionally biased region" description="Basic and acidic residues" evidence="4">
    <location>
        <begin position="350"/>
        <end position="360"/>
    </location>
</feature>
<accession>A0A1A0HIT8</accession>
<dbReference type="OrthoDB" id="25131at2759"/>
<name>A0A1A0HIT8_9ASCO</name>
<dbReference type="SUPFAM" id="SSF50978">
    <property type="entry name" value="WD40 repeat-like"/>
    <property type="match status" value="1"/>
</dbReference>
<evidence type="ECO:0000256" key="4">
    <source>
        <dbReference type="SAM" id="MobiDB-lite"/>
    </source>
</evidence>
<dbReference type="EMBL" id="LXTC01000001">
    <property type="protein sequence ID" value="OBA23753.1"/>
    <property type="molecule type" value="Genomic_DNA"/>
</dbReference>
<evidence type="ECO:0000313" key="6">
    <source>
        <dbReference type="Proteomes" id="UP000092555"/>
    </source>
</evidence>
<dbReference type="SMART" id="SM00320">
    <property type="entry name" value="WD40"/>
    <property type="match status" value="3"/>
</dbReference>
<dbReference type="InterPro" id="IPR015943">
    <property type="entry name" value="WD40/YVTN_repeat-like_dom_sf"/>
</dbReference>
<keyword evidence="2" id="KW-0677">Repeat</keyword>
<keyword evidence="1 3" id="KW-0853">WD repeat</keyword>
<dbReference type="InterPro" id="IPR039328">
    <property type="entry name" value="WDR89"/>
</dbReference>
<dbReference type="InterPro" id="IPR036322">
    <property type="entry name" value="WD40_repeat_dom_sf"/>
</dbReference>
<dbReference type="Gene3D" id="2.130.10.10">
    <property type="entry name" value="YVTN repeat-like/Quinoprotein amine dehydrogenase"/>
    <property type="match status" value="1"/>
</dbReference>
<dbReference type="PANTHER" id="PTHR22889">
    <property type="entry name" value="WD REPEAT-CONTAINING PROTEIN 89"/>
    <property type="match status" value="1"/>
</dbReference>
<gene>
    <name evidence="5" type="ORF">METBIDRAFT_36451</name>
</gene>
<proteinExistence type="predicted"/>
<dbReference type="AlphaFoldDB" id="A0A1A0HIT8"/>
<dbReference type="InterPro" id="IPR001680">
    <property type="entry name" value="WD40_rpt"/>
</dbReference>
<feature type="compositionally biased region" description="Basic residues" evidence="4">
    <location>
        <begin position="361"/>
        <end position="374"/>
    </location>
</feature>
<evidence type="ECO:0000256" key="2">
    <source>
        <dbReference type="ARBA" id="ARBA00022737"/>
    </source>
</evidence>
<feature type="repeat" description="WD" evidence="3">
    <location>
        <begin position="146"/>
        <end position="179"/>
    </location>
</feature>
<reference evidence="5 6" key="1">
    <citation type="submission" date="2016-05" db="EMBL/GenBank/DDBJ databases">
        <title>Comparative genomics of biotechnologically important yeasts.</title>
        <authorList>
            <consortium name="DOE Joint Genome Institute"/>
            <person name="Riley R."/>
            <person name="Haridas S."/>
            <person name="Wolfe K.H."/>
            <person name="Lopes M.R."/>
            <person name="Hittinger C.T."/>
            <person name="Goker M."/>
            <person name="Salamov A."/>
            <person name="Wisecaver J."/>
            <person name="Long T.M."/>
            <person name="Aerts A.L."/>
            <person name="Barry K."/>
            <person name="Choi C."/>
            <person name="Clum A."/>
            <person name="Coughlan A.Y."/>
            <person name="Deshpande S."/>
            <person name="Douglass A.P."/>
            <person name="Hanson S.J."/>
            <person name="Klenk H.-P."/>
            <person name="LaButti K."/>
            <person name="Lapidus A."/>
            <person name="Lindquist E."/>
            <person name="Lipzen A."/>
            <person name="Meier-kolthoff J.P."/>
            <person name="Ohm R.A."/>
            <person name="Otillar R.P."/>
            <person name="Pangilinan J."/>
            <person name="Peng Y."/>
            <person name="Rokas A."/>
            <person name="Rosa C.A."/>
            <person name="Scheuner C."/>
            <person name="Sibirny A.A."/>
            <person name="Slot J.C."/>
            <person name="Stielow J.B."/>
            <person name="Sun H."/>
            <person name="Kurtzman C.P."/>
            <person name="Blackwell M."/>
            <person name="Grigoriev I.V."/>
            <person name="Jeffries T.W."/>
        </authorList>
    </citation>
    <scope>NUCLEOTIDE SEQUENCE [LARGE SCALE GENOMIC DNA]</scope>
    <source>
        <strain evidence="5 6">NRRL YB-4993</strain>
    </source>
</reference>
<dbReference type="PANTHER" id="PTHR22889:SF0">
    <property type="entry name" value="WD REPEAT-CONTAINING PROTEIN 89"/>
    <property type="match status" value="1"/>
</dbReference>
<dbReference type="Pfam" id="PF00400">
    <property type="entry name" value="WD40"/>
    <property type="match status" value="2"/>
</dbReference>
<dbReference type="GO" id="GO:0005634">
    <property type="term" value="C:nucleus"/>
    <property type="evidence" value="ECO:0007669"/>
    <property type="project" value="EnsemblFungi"/>
</dbReference>
<evidence type="ECO:0000313" key="5">
    <source>
        <dbReference type="EMBL" id="OBA23753.1"/>
    </source>
</evidence>
<feature type="region of interest" description="Disordered" evidence="4">
    <location>
        <begin position="338"/>
        <end position="383"/>
    </location>
</feature>
<dbReference type="STRING" id="869754.A0A1A0HIT8"/>
<evidence type="ECO:0000256" key="3">
    <source>
        <dbReference type="PROSITE-ProRule" id="PRU00221"/>
    </source>
</evidence>
<dbReference type="RefSeq" id="XP_018714234.1">
    <property type="nucleotide sequence ID" value="XM_018856740.1"/>
</dbReference>
<sequence>MTAVLKQSWLPFLDSWALALQHFPLISNGSFVTSSSSGALALCALDGPTQPLQINKTAHEACVNAIDKIDQYTLASASADGIKVWDLRQSLNRPQLSLTNSRKLTFLSLGSNAGHWLAGGTELVGTDAELHLWDLKSPAHAVRLFVDSHHDDITAVTFHGSLPYLMSGSTDGYVNVYNLGEPDEDEALHQVINFASVHLCHFVQPNRISVLSHMETLAFWELNNTNYEAAEEPRPRVLGDVRAVWPDCEYVVDIHDAGYVSYGANLKLSLTLVPFDAKSEGFDASGSISLLPAHGEDVVRDVMFIPGTRGVLTCGEDGLVKAWELPSEVPSGLHAVGDALADNGVSTQSSDKDRKRQERKERKKKKDRKDKNKPKKDARFKPY</sequence>
<evidence type="ECO:0000256" key="1">
    <source>
        <dbReference type="ARBA" id="ARBA00022574"/>
    </source>
</evidence>
<comment type="caution">
    <text evidence="5">The sequence shown here is derived from an EMBL/GenBank/DDBJ whole genome shotgun (WGS) entry which is preliminary data.</text>
</comment>
<organism evidence="5 6">
    <name type="scientific">Metschnikowia bicuspidata var. bicuspidata NRRL YB-4993</name>
    <dbReference type="NCBI Taxonomy" id="869754"/>
    <lineage>
        <taxon>Eukaryota</taxon>
        <taxon>Fungi</taxon>
        <taxon>Dikarya</taxon>
        <taxon>Ascomycota</taxon>
        <taxon>Saccharomycotina</taxon>
        <taxon>Pichiomycetes</taxon>
        <taxon>Metschnikowiaceae</taxon>
        <taxon>Metschnikowia</taxon>
    </lineage>
</organism>
<dbReference type="PROSITE" id="PS50082">
    <property type="entry name" value="WD_REPEATS_2"/>
    <property type="match status" value="1"/>
</dbReference>